<evidence type="ECO:0000256" key="2">
    <source>
        <dbReference type="ARBA" id="ARBA00022438"/>
    </source>
</evidence>
<comment type="similarity">
    <text evidence="1">Belongs to the peptidase M42 family.</text>
</comment>
<keyword evidence="8" id="KW-1185">Reference proteome</keyword>
<proteinExistence type="inferred from homology"/>
<keyword evidence="5" id="KW-0378">Hydrolase</keyword>
<evidence type="ECO:0000256" key="6">
    <source>
        <dbReference type="SAM" id="SignalP"/>
    </source>
</evidence>
<name>A0A143BLY3_9BACT</name>
<gene>
    <name evidence="7" type="ORF">GEMMAAP_17295</name>
</gene>
<evidence type="ECO:0000256" key="1">
    <source>
        <dbReference type="ARBA" id="ARBA00006272"/>
    </source>
</evidence>
<dbReference type="PANTHER" id="PTHR32481:SF0">
    <property type="entry name" value="AMINOPEPTIDASE YPDE-RELATED"/>
    <property type="match status" value="1"/>
</dbReference>
<evidence type="ECO:0008006" key="9">
    <source>
        <dbReference type="Google" id="ProtNLM"/>
    </source>
</evidence>
<keyword evidence="4" id="KW-0479">Metal-binding</keyword>
<dbReference type="eggNOG" id="COG1363">
    <property type="taxonomic scope" value="Bacteria"/>
</dbReference>
<dbReference type="EMBL" id="CP011454">
    <property type="protein sequence ID" value="AMW06066.1"/>
    <property type="molecule type" value="Genomic_DNA"/>
</dbReference>
<accession>A0A143BLY3</accession>
<dbReference type="SUPFAM" id="SSF101821">
    <property type="entry name" value="Aminopeptidase/glucanase lid domain"/>
    <property type="match status" value="1"/>
</dbReference>
<reference evidence="7 8" key="2">
    <citation type="journal article" date="2016" name="Environ. Microbiol. Rep.">
        <title>Metagenomic evidence for the presence of phototrophic Gemmatimonadetes bacteria in diverse environments.</title>
        <authorList>
            <person name="Zeng Y."/>
            <person name="Baumbach J."/>
            <person name="Barbosa E.G."/>
            <person name="Azevedo V."/>
            <person name="Zhang C."/>
            <person name="Koblizek M."/>
        </authorList>
    </citation>
    <scope>NUCLEOTIDE SEQUENCE [LARGE SCALE GENOMIC DNA]</scope>
    <source>
        <strain evidence="7 8">AP64</strain>
    </source>
</reference>
<feature type="chain" id="PRO_5007506868" description="Peptidase M42" evidence="6">
    <location>
        <begin position="20"/>
        <end position="691"/>
    </location>
</feature>
<reference evidence="7 8" key="1">
    <citation type="journal article" date="2014" name="Proc. Natl. Acad. Sci. U.S.A.">
        <title>Functional type 2 photosynthetic reaction centers found in the rare bacterial phylum Gemmatimonadetes.</title>
        <authorList>
            <person name="Zeng Y."/>
            <person name="Feng F."/>
            <person name="Medova H."/>
            <person name="Dean J."/>
            <person name="Koblizek M."/>
        </authorList>
    </citation>
    <scope>NUCLEOTIDE SEQUENCE [LARGE SCALE GENOMIC DNA]</scope>
    <source>
        <strain evidence="7 8">AP64</strain>
    </source>
</reference>
<evidence type="ECO:0000313" key="7">
    <source>
        <dbReference type="EMBL" id="AMW06066.1"/>
    </source>
</evidence>
<dbReference type="InterPro" id="IPR023367">
    <property type="entry name" value="Peptidase_M42_dom2"/>
</dbReference>
<dbReference type="AlphaFoldDB" id="A0A143BLY3"/>
<feature type="signal peptide" evidence="6">
    <location>
        <begin position="1"/>
        <end position="19"/>
    </location>
</feature>
<dbReference type="KEGG" id="gph:GEMMAAP_17295"/>
<evidence type="ECO:0000256" key="5">
    <source>
        <dbReference type="ARBA" id="ARBA00022801"/>
    </source>
</evidence>
<dbReference type="STRING" id="1379270.GEMMAAP_17295"/>
<dbReference type="Proteomes" id="UP000076404">
    <property type="component" value="Chromosome"/>
</dbReference>
<dbReference type="InterPro" id="IPR008007">
    <property type="entry name" value="Peptidase_M42"/>
</dbReference>
<evidence type="ECO:0000256" key="4">
    <source>
        <dbReference type="ARBA" id="ARBA00022723"/>
    </source>
</evidence>
<dbReference type="GO" id="GO:0046872">
    <property type="term" value="F:metal ion binding"/>
    <property type="evidence" value="ECO:0007669"/>
    <property type="project" value="UniProtKB-KW"/>
</dbReference>
<dbReference type="PANTHER" id="PTHR32481">
    <property type="entry name" value="AMINOPEPTIDASE"/>
    <property type="match status" value="1"/>
</dbReference>
<dbReference type="Gene3D" id="2.40.30.40">
    <property type="entry name" value="Peptidase M42, domain 2"/>
    <property type="match status" value="2"/>
</dbReference>
<dbReference type="SUPFAM" id="SSF53187">
    <property type="entry name" value="Zn-dependent exopeptidases"/>
    <property type="match status" value="1"/>
</dbReference>
<dbReference type="GO" id="GO:0006508">
    <property type="term" value="P:proteolysis"/>
    <property type="evidence" value="ECO:0007669"/>
    <property type="project" value="UniProtKB-KW"/>
</dbReference>
<keyword evidence="3" id="KW-0645">Protease</keyword>
<dbReference type="Gene3D" id="3.40.630.10">
    <property type="entry name" value="Zn peptidases"/>
    <property type="match status" value="1"/>
</dbReference>
<keyword evidence="2" id="KW-0031">Aminopeptidase</keyword>
<dbReference type="GO" id="GO:0004177">
    <property type="term" value="F:aminopeptidase activity"/>
    <property type="evidence" value="ECO:0007669"/>
    <property type="project" value="UniProtKB-KW"/>
</dbReference>
<evidence type="ECO:0000256" key="3">
    <source>
        <dbReference type="ARBA" id="ARBA00022670"/>
    </source>
</evidence>
<dbReference type="Pfam" id="PF05343">
    <property type="entry name" value="Peptidase_M42"/>
    <property type="match status" value="2"/>
</dbReference>
<keyword evidence="6" id="KW-0732">Signal</keyword>
<evidence type="ECO:0000313" key="8">
    <source>
        <dbReference type="Proteomes" id="UP000076404"/>
    </source>
</evidence>
<dbReference type="InterPro" id="IPR051464">
    <property type="entry name" value="Peptidase_M42_aminopept"/>
</dbReference>
<organism evidence="7 8">
    <name type="scientific">Gemmatimonas phototrophica</name>
    <dbReference type="NCBI Taxonomy" id="1379270"/>
    <lineage>
        <taxon>Bacteria</taxon>
        <taxon>Pseudomonadati</taxon>
        <taxon>Gemmatimonadota</taxon>
        <taxon>Gemmatimonadia</taxon>
        <taxon>Gemmatimonadales</taxon>
        <taxon>Gemmatimonadaceae</taxon>
        <taxon>Gemmatimonas</taxon>
    </lineage>
</organism>
<sequence>MLRRALALATMLVPVVAPAQQQALASWIALDAPVGLERRTTVPLIPALTRATGGSWQGDALGNLTLRKGSGLPRRVVACAIDRAGFAVTHITSTGMLRLHRVGNVAHPLWDQAHEGQQLEILTERGAVPAVSAIANGHFAQQHRKDSLVVTADDLWVDVGASSPADVAALGIRLLDPVQRRLDAFRYGDRTAGAQAGLRAGCAALVAAATGAVTTGETMFVISVQSAFGWPGVGGAVARSGFAPTEITLLANGRAERQQRWVRAGQFAAVNVGTFRAMRADSVRIVSPAVRHAGTLMESIGDADATWLLEAAAAAAGVSTPSSAAWVPVATRHRSSAALDAPMPGDPFATLTRSLAQLADLPGVPTHEWRVREAILAQLPAWARDRAVVDSVGNIIVSAGPARDTVVFMAHMDEVAYHVAAIVRDGTVSLRERGGVINSAWEGQPAVLHFPKAATGAPDTLMGVFVPRDSARVKNPRALTAWFGLDSAALVARGVRVGLGVTSPKVSVRLFGSRFTGRSMDDRAGSTALLMAVRTINPASLNHAVLFVWSVQEEGGLVGAQVVAASHGASTTRIYSIDTFVSSNTPLESPHFAFAPLGNGPVLRAIENGSISPPTVRAQVQRAAAAAGIPLQIGLTQGGTDGTTFTFFGAPNTGLSWPGRYSHTPAEVLDLRDLQRLARLIAAVAQQRPEK</sequence>
<protein>
    <recommendedName>
        <fullName evidence="9">Peptidase M42</fullName>
    </recommendedName>
</protein>